<keyword evidence="1" id="KW-1133">Transmembrane helix</keyword>
<name>A0A0P9GR70_9BACL</name>
<comment type="caution">
    <text evidence="3">The sequence shown here is derived from an EMBL/GenBank/DDBJ whole genome shotgun (WGS) entry which is preliminary data.</text>
</comment>
<evidence type="ECO:0000256" key="1">
    <source>
        <dbReference type="SAM" id="Phobius"/>
    </source>
</evidence>
<dbReference type="Gene3D" id="2.60.40.420">
    <property type="entry name" value="Cupredoxins - blue copper proteins"/>
    <property type="match status" value="1"/>
</dbReference>
<feature type="transmembrane region" description="Helical" evidence="1">
    <location>
        <begin position="53"/>
        <end position="74"/>
    </location>
</feature>
<dbReference type="InterPro" id="IPR008972">
    <property type="entry name" value="Cupredoxin"/>
</dbReference>
<proteinExistence type="predicted"/>
<dbReference type="Proteomes" id="UP000050482">
    <property type="component" value="Unassembled WGS sequence"/>
</dbReference>
<sequence>MATGGTTEDMAIEEKKTKDVVIGEKRVVQISERHREPNREGNSIRHLKAARGILFSVGAAMWLLFTPLSAYAGVRQVNVQITDHGFSPSVILVALNRPVQIHVVNNGHQNHQFSIPYYRIFSSDLAPGGVTNIGFSPWTEGKFQMMSDPSGLDKPEFTGQFVVVEGK</sequence>
<organism evidence="3 4">
    <name type="scientific">Alicyclobacillus ferrooxydans</name>
    <dbReference type="NCBI Taxonomy" id="471514"/>
    <lineage>
        <taxon>Bacteria</taxon>
        <taxon>Bacillati</taxon>
        <taxon>Bacillota</taxon>
        <taxon>Bacilli</taxon>
        <taxon>Bacillales</taxon>
        <taxon>Alicyclobacillaceae</taxon>
        <taxon>Alicyclobacillus</taxon>
    </lineage>
</organism>
<dbReference type="PATRIC" id="fig|471514.4.peg.1586"/>
<dbReference type="EMBL" id="LJCO01000051">
    <property type="protein sequence ID" value="KPV43414.1"/>
    <property type="molecule type" value="Genomic_DNA"/>
</dbReference>
<evidence type="ECO:0000259" key="2">
    <source>
        <dbReference type="Pfam" id="PF13473"/>
    </source>
</evidence>
<dbReference type="InterPro" id="IPR028096">
    <property type="entry name" value="EfeO_Cupredoxin"/>
</dbReference>
<protein>
    <recommendedName>
        <fullName evidence="2">EfeO-type cupredoxin-like domain-containing protein</fullName>
    </recommendedName>
</protein>
<keyword evidence="1" id="KW-0812">Transmembrane</keyword>
<dbReference type="SUPFAM" id="SSF49503">
    <property type="entry name" value="Cupredoxins"/>
    <property type="match status" value="1"/>
</dbReference>
<dbReference type="RefSeq" id="WP_054969500.1">
    <property type="nucleotide sequence ID" value="NZ_LJCO01000051.1"/>
</dbReference>
<reference evidence="3 4" key="1">
    <citation type="submission" date="2015-09" db="EMBL/GenBank/DDBJ databases">
        <title>Draft genome sequence of Alicyclobacillus ferrooxydans DSM 22381.</title>
        <authorList>
            <person name="Hemp J."/>
        </authorList>
    </citation>
    <scope>NUCLEOTIDE SEQUENCE [LARGE SCALE GENOMIC DNA]</scope>
    <source>
        <strain evidence="3 4">TC-34</strain>
    </source>
</reference>
<evidence type="ECO:0000313" key="4">
    <source>
        <dbReference type="Proteomes" id="UP000050482"/>
    </source>
</evidence>
<dbReference type="OrthoDB" id="2375792at2"/>
<evidence type="ECO:0000313" key="3">
    <source>
        <dbReference type="EMBL" id="KPV43414.1"/>
    </source>
</evidence>
<dbReference type="AlphaFoldDB" id="A0A0P9GR70"/>
<keyword evidence="1" id="KW-0472">Membrane</keyword>
<keyword evidence="4" id="KW-1185">Reference proteome</keyword>
<gene>
    <name evidence="3" type="ORF">AN477_12500</name>
</gene>
<dbReference type="Pfam" id="PF13473">
    <property type="entry name" value="Cupredoxin_1"/>
    <property type="match status" value="1"/>
</dbReference>
<feature type="domain" description="EfeO-type cupredoxin-like" evidence="2">
    <location>
        <begin position="59"/>
        <end position="148"/>
    </location>
</feature>
<accession>A0A0P9GR70</accession>